<name>A0A0E9V5D4_ANGAN</name>
<reference evidence="1" key="1">
    <citation type="submission" date="2014-11" db="EMBL/GenBank/DDBJ databases">
        <authorList>
            <person name="Amaro Gonzalez C."/>
        </authorList>
    </citation>
    <scope>NUCLEOTIDE SEQUENCE</scope>
</reference>
<protein>
    <submittedName>
        <fullName evidence="1">Uncharacterized protein</fullName>
    </submittedName>
</protein>
<proteinExistence type="predicted"/>
<dbReference type="EMBL" id="GBXM01035897">
    <property type="protein sequence ID" value="JAH72680.1"/>
    <property type="molecule type" value="Transcribed_RNA"/>
</dbReference>
<organism evidence="1">
    <name type="scientific">Anguilla anguilla</name>
    <name type="common">European freshwater eel</name>
    <name type="synonym">Muraena anguilla</name>
    <dbReference type="NCBI Taxonomy" id="7936"/>
    <lineage>
        <taxon>Eukaryota</taxon>
        <taxon>Metazoa</taxon>
        <taxon>Chordata</taxon>
        <taxon>Craniata</taxon>
        <taxon>Vertebrata</taxon>
        <taxon>Euteleostomi</taxon>
        <taxon>Actinopterygii</taxon>
        <taxon>Neopterygii</taxon>
        <taxon>Teleostei</taxon>
        <taxon>Anguilliformes</taxon>
        <taxon>Anguillidae</taxon>
        <taxon>Anguilla</taxon>
    </lineage>
</organism>
<evidence type="ECO:0000313" key="1">
    <source>
        <dbReference type="EMBL" id="JAH72680.1"/>
    </source>
</evidence>
<dbReference type="AlphaFoldDB" id="A0A0E9V5D4"/>
<accession>A0A0E9V5D4</accession>
<reference evidence="1" key="2">
    <citation type="journal article" date="2015" name="Fish Shellfish Immunol.">
        <title>Early steps in the European eel (Anguilla anguilla)-Vibrio vulnificus interaction in the gills: Role of the RtxA13 toxin.</title>
        <authorList>
            <person name="Callol A."/>
            <person name="Pajuelo D."/>
            <person name="Ebbesson L."/>
            <person name="Teles M."/>
            <person name="MacKenzie S."/>
            <person name="Amaro C."/>
        </authorList>
    </citation>
    <scope>NUCLEOTIDE SEQUENCE</scope>
</reference>
<sequence>MGHAPPRRNVAGWHTCHPNKYRMCTSENFCWKTLGKLPTVEKLSS</sequence>